<gene>
    <name evidence="3" type="ORF">GCM10022255_033830</name>
</gene>
<dbReference type="Proteomes" id="UP001500620">
    <property type="component" value="Unassembled WGS sequence"/>
</dbReference>
<dbReference type="PANTHER" id="PTHR43428:SF1">
    <property type="entry name" value="ARSENATE REDUCTASE"/>
    <property type="match status" value="1"/>
</dbReference>
<feature type="domain" description="HTH arsR-type" evidence="2">
    <location>
        <begin position="1"/>
        <end position="93"/>
    </location>
</feature>
<dbReference type="SMART" id="SM00226">
    <property type="entry name" value="LMWPc"/>
    <property type="match status" value="1"/>
</dbReference>
<reference evidence="4" key="1">
    <citation type="journal article" date="2019" name="Int. J. Syst. Evol. Microbiol.">
        <title>The Global Catalogue of Microorganisms (GCM) 10K type strain sequencing project: providing services to taxonomists for standard genome sequencing and annotation.</title>
        <authorList>
            <consortium name="The Broad Institute Genomics Platform"/>
            <consortium name="The Broad Institute Genome Sequencing Center for Infectious Disease"/>
            <person name="Wu L."/>
            <person name="Ma J."/>
        </authorList>
    </citation>
    <scope>NUCLEOTIDE SEQUENCE [LARGE SCALE GENOMIC DNA]</scope>
    <source>
        <strain evidence="4">JCM 17441</strain>
    </source>
</reference>
<dbReference type="EMBL" id="BAABAT010000007">
    <property type="protein sequence ID" value="GAA4249487.1"/>
    <property type="molecule type" value="Genomic_DNA"/>
</dbReference>
<dbReference type="SUPFAM" id="SSF46785">
    <property type="entry name" value="Winged helix' DNA-binding domain"/>
    <property type="match status" value="1"/>
</dbReference>
<keyword evidence="1" id="KW-0059">Arsenical resistance</keyword>
<dbReference type="SUPFAM" id="SSF52788">
    <property type="entry name" value="Phosphotyrosine protein phosphatases I"/>
    <property type="match status" value="1"/>
</dbReference>
<evidence type="ECO:0000313" key="3">
    <source>
        <dbReference type="EMBL" id="GAA4249487.1"/>
    </source>
</evidence>
<name>A0ABP8D7T0_9ACTN</name>
<keyword evidence="4" id="KW-1185">Reference proteome</keyword>
<dbReference type="Pfam" id="PF01451">
    <property type="entry name" value="LMWPc"/>
    <property type="match status" value="1"/>
</dbReference>
<sequence>MQMRARVHAALGDPARLAIVDALVLGDASPGEMGQRLGLPTNLVAHHVKVLQDAGLVTRTRSEGDRRRAYLRLVPEVLAALAPPALDEADRVVFVCTHNSARSQLAAALWRDRVGGAVASAGTHPAPRVHPRAVRVAHRHGLTLDPAGTAHVGDVVHDGDLVIAVCDNAHEDLAGPDASVHPRLHWSVPDPVRVDTDAAFEAAYTDLADRINRLAPAVVPGTPKAGPSSS</sequence>
<dbReference type="InterPro" id="IPR023485">
    <property type="entry name" value="Ptyr_pPase"/>
</dbReference>
<protein>
    <submittedName>
        <fullName evidence="3">Helix-turn-helix domain-containing protein</fullName>
    </submittedName>
</protein>
<dbReference type="InterPro" id="IPR011991">
    <property type="entry name" value="ArsR-like_HTH"/>
</dbReference>
<dbReference type="SMART" id="SM00418">
    <property type="entry name" value="HTH_ARSR"/>
    <property type="match status" value="1"/>
</dbReference>
<accession>A0ABP8D7T0</accession>
<evidence type="ECO:0000259" key="2">
    <source>
        <dbReference type="PROSITE" id="PS50987"/>
    </source>
</evidence>
<proteinExistence type="predicted"/>
<dbReference type="InterPro" id="IPR001845">
    <property type="entry name" value="HTH_ArsR_DNA-bd_dom"/>
</dbReference>
<dbReference type="InterPro" id="IPR036196">
    <property type="entry name" value="Ptyr_pPase_sf"/>
</dbReference>
<comment type="caution">
    <text evidence="3">The sequence shown here is derived from an EMBL/GenBank/DDBJ whole genome shotgun (WGS) entry which is preliminary data.</text>
</comment>
<dbReference type="InterPro" id="IPR036388">
    <property type="entry name" value="WH-like_DNA-bd_sf"/>
</dbReference>
<dbReference type="Gene3D" id="1.10.10.10">
    <property type="entry name" value="Winged helix-like DNA-binding domain superfamily/Winged helix DNA-binding domain"/>
    <property type="match status" value="1"/>
</dbReference>
<evidence type="ECO:0000256" key="1">
    <source>
        <dbReference type="ARBA" id="ARBA00022849"/>
    </source>
</evidence>
<organism evidence="3 4">
    <name type="scientific">Dactylosporangium darangshiense</name>
    <dbReference type="NCBI Taxonomy" id="579108"/>
    <lineage>
        <taxon>Bacteria</taxon>
        <taxon>Bacillati</taxon>
        <taxon>Actinomycetota</taxon>
        <taxon>Actinomycetes</taxon>
        <taxon>Micromonosporales</taxon>
        <taxon>Micromonosporaceae</taxon>
        <taxon>Dactylosporangium</taxon>
    </lineage>
</organism>
<dbReference type="PANTHER" id="PTHR43428">
    <property type="entry name" value="ARSENATE REDUCTASE"/>
    <property type="match status" value="1"/>
</dbReference>
<dbReference type="Pfam" id="PF12840">
    <property type="entry name" value="HTH_20"/>
    <property type="match status" value="1"/>
</dbReference>
<dbReference type="Gene3D" id="3.40.50.2300">
    <property type="match status" value="1"/>
</dbReference>
<dbReference type="InterPro" id="IPR036390">
    <property type="entry name" value="WH_DNA-bd_sf"/>
</dbReference>
<dbReference type="CDD" id="cd00090">
    <property type="entry name" value="HTH_ARSR"/>
    <property type="match status" value="1"/>
</dbReference>
<evidence type="ECO:0000313" key="4">
    <source>
        <dbReference type="Proteomes" id="UP001500620"/>
    </source>
</evidence>
<dbReference type="PROSITE" id="PS50987">
    <property type="entry name" value="HTH_ARSR_2"/>
    <property type="match status" value="1"/>
</dbReference>